<dbReference type="CDD" id="cd13875">
    <property type="entry name" value="CuRO_2_LCC_plant"/>
    <property type="match status" value="1"/>
</dbReference>
<keyword evidence="7" id="KW-0052">Apoplast</keyword>
<dbReference type="PANTHER" id="PTHR11709">
    <property type="entry name" value="MULTI-COPPER OXIDASE"/>
    <property type="match status" value="1"/>
</dbReference>
<dbReference type="PROSITE" id="PS00080">
    <property type="entry name" value="MULTICOPPER_OXIDASE2"/>
    <property type="match status" value="1"/>
</dbReference>
<comment type="cofactor">
    <cofactor evidence="2">
        <name>Cu cation</name>
        <dbReference type="ChEBI" id="CHEBI:23378"/>
    </cofactor>
</comment>
<evidence type="ECO:0000256" key="2">
    <source>
        <dbReference type="ARBA" id="ARBA00001935"/>
    </source>
</evidence>
<dbReference type="InterPro" id="IPR011706">
    <property type="entry name" value="Cu-oxidase_C"/>
</dbReference>
<keyword evidence="12" id="KW-0186">Copper</keyword>
<dbReference type="EC" id="1.10.3.2" evidence="6"/>
<keyword evidence="8" id="KW-0964">Secreted</keyword>
<dbReference type="AlphaFoldDB" id="M8C508"/>
<dbReference type="InterPro" id="IPR034285">
    <property type="entry name" value="CuRO_2_LCC"/>
</dbReference>
<keyword evidence="11" id="KW-0560">Oxidoreductase</keyword>
<keyword evidence="9" id="KW-0479">Metal-binding</keyword>
<evidence type="ECO:0000256" key="5">
    <source>
        <dbReference type="ARBA" id="ARBA00010609"/>
    </source>
</evidence>
<name>M8C508_AEGTA</name>
<keyword evidence="10" id="KW-0677">Repeat</keyword>
<sequence>MAAGLVVFFFAVLFSAAAGGDAAVVEHTFVVNQAWREAAADVLGGRRRGDNAIQPNTTFTYRFDVSGQEGTLWWHSHVSALRATLHGIIVIRPRSGSYPFPKPDVEVPVIIGEWWQRDLVKVDKNFSIGGSFDDNPAAIAINGKLGDLYNCSGVAEDNFVLDVEPGKTYMLRLVNAALFSEYYFKVAGHKLTVVGADANYLKPFTTDVIAVAAGETIDVLMVADAPPCRYYMAALAHQPPVPDPQIPVFVSRGVVQYSNIPKDAKNCTEKSPLMPVMPDQHDTITTFYFHGNLTGLQPGGNPLLPQVRGRVDEHLFLTLGKGSMCTNNKTSCKRGGNPESFEVAYINNVSFHLPDTTAVLQARYYGGKLNGGRGAVPVQDLPSRPPRAFNFTDPALIPVVPGGKMEELEPTRKATMTRRFAYNATVEVVFQSTATMQSDSNPMHLHGHDFFVLAQGHGNYDATKDVRSYNLVDPPMKNTVQVPRLGWAAIRFVADNPGAWFLHCHFEFHMAMGMAAVFEVDNGPTLETTLPPPPSDLPKCTR</sequence>
<dbReference type="PROSITE" id="PS00079">
    <property type="entry name" value="MULTICOPPER_OXIDASE1"/>
    <property type="match status" value="1"/>
</dbReference>
<dbReference type="PANTHER" id="PTHR11709:SF242">
    <property type="entry name" value="LACCASE"/>
    <property type="match status" value="1"/>
</dbReference>
<dbReference type="Pfam" id="PF00394">
    <property type="entry name" value="Cu-oxidase"/>
    <property type="match status" value="1"/>
</dbReference>
<feature type="domain" description="Plastocyanin-like" evidence="16">
    <location>
        <begin position="51"/>
        <end position="95"/>
    </location>
</feature>
<dbReference type="GO" id="GO:0052716">
    <property type="term" value="F:hydroquinone:oxygen oxidoreductase activity"/>
    <property type="evidence" value="ECO:0007669"/>
    <property type="project" value="UniProtKB-EC"/>
</dbReference>
<evidence type="ECO:0000256" key="12">
    <source>
        <dbReference type="ARBA" id="ARBA00023008"/>
    </source>
</evidence>
<dbReference type="InterPro" id="IPR001117">
    <property type="entry name" value="Cu-oxidase_2nd"/>
</dbReference>
<comment type="subcellular location">
    <subcellularLocation>
        <location evidence="4">Secreted</location>
        <location evidence="4">Extracellular space</location>
        <location evidence="4">Apoplast</location>
    </subcellularLocation>
</comment>
<evidence type="ECO:0000259" key="15">
    <source>
        <dbReference type="Pfam" id="PF07731"/>
    </source>
</evidence>
<evidence type="ECO:0000256" key="8">
    <source>
        <dbReference type="ARBA" id="ARBA00022525"/>
    </source>
</evidence>
<evidence type="ECO:0000256" key="13">
    <source>
        <dbReference type="ARBA" id="ARBA00023185"/>
    </source>
</evidence>
<dbReference type="SUPFAM" id="SSF49503">
    <property type="entry name" value="Cupredoxins"/>
    <property type="match status" value="3"/>
</dbReference>
<evidence type="ECO:0000256" key="4">
    <source>
        <dbReference type="ARBA" id="ARBA00004271"/>
    </source>
</evidence>
<feature type="domain" description="Plastocyanin-like" evidence="14">
    <location>
        <begin position="107"/>
        <end position="235"/>
    </location>
</feature>
<dbReference type="GO" id="GO:0048046">
    <property type="term" value="C:apoplast"/>
    <property type="evidence" value="ECO:0007669"/>
    <property type="project" value="UniProtKB-SubCell"/>
</dbReference>
<dbReference type="GO" id="GO:0005507">
    <property type="term" value="F:copper ion binding"/>
    <property type="evidence" value="ECO:0007669"/>
    <property type="project" value="InterPro"/>
</dbReference>
<evidence type="ECO:0000256" key="7">
    <source>
        <dbReference type="ARBA" id="ARBA00022523"/>
    </source>
</evidence>
<evidence type="ECO:0000313" key="17">
    <source>
        <dbReference type="EnsemblPlants" id="EMT22122"/>
    </source>
</evidence>
<dbReference type="InterPro" id="IPR002355">
    <property type="entry name" value="Cu_oxidase_Cu_BS"/>
</dbReference>
<dbReference type="GO" id="GO:0046274">
    <property type="term" value="P:lignin catabolic process"/>
    <property type="evidence" value="ECO:0007669"/>
    <property type="project" value="UniProtKB-KW"/>
</dbReference>
<comment type="catalytic activity">
    <reaction evidence="1">
        <text>4 hydroquinone + O2 = 4 benzosemiquinone + 2 H2O</text>
        <dbReference type="Rhea" id="RHEA:11276"/>
        <dbReference type="ChEBI" id="CHEBI:15377"/>
        <dbReference type="ChEBI" id="CHEBI:15379"/>
        <dbReference type="ChEBI" id="CHEBI:17594"/>
        <dbReference type="ChEBI" id="CHEBI:17977"/>
        <dbReference type="EC" id="1.10.3.2"/>
    </reaction>
</comment>
<dbReference type="InterPro" id="IPR033138">
    <property type="entry name" value="Cu_oxidase_CS"/>
</dbReference>
<dbReference type="EnsemblPlants" id="EMT22122">
    <property type="protein sequence ID" value="EMT22122"/>
    <property type="gene ID" value="F775_11506"/>
</dbReference>
<dbReference type="InterPro" id="IPR008972">
    <property type="entry name" value="Cupredoxin"/>
</dbReference>
<evidence type="ECO:0000259" key="14">
    <source>
        <dbReference type="Pfam" id="PF00394"/>
    </source>
</evidence>
<dbReference type="InterPro" id="IPR011707">
    <property type="entry name" value="Cu-oxidase-like_N"/>
</dbReference>
<accession>M8C508</accession>
<evidence type="ECO:0000256" key="10">
    <source>
        <dbReference type="ARBA" id="ARBA00022737"/>
    </source>
</evidence>
<keyword evidence="13" id="KW-0439">Lignin degradation</keyword>
<dbReference type="Pfam" id="PF07731">
    <property type="entry name" value="Cu-oxidase_2"/>
    <property type="match status" value="1"/>
</dbReference>
<proteinExistence type="inferred from homology"/>
<evidence type="ECO:0000256" key="11">
    <source>
        <dbReference type="ARBA" id="ARBA00023002"/>
    </source>
</evidence>
<dbReference type="InterPro" id="IPR045087">
    <property type="entry name" value="Cu-oxidase_fam"/>
</dbReference>
<evidence type="ECO:0000256" key="3">
    <source>
        <dbReference type="ARBA" id="ARBA00002075"/>
    </source>
</evidence>
<evidence type="ECO:0000256" key="1">
    <source>
        <dbReference type="ARBA" id="ARBA00000349"/>
    </source>
</evidence>
<organism evidence="17">
    <name type="scientific">Aegilops tauschii</name>
    <name type="common">Tausch's goatgrass</name>
    <name type="synonym">Aegilops squarrosa</name>
    <dbReference type="NCBI Taxonomy" id="37682"/>
    <lineage>
        <taxon>Eukaryota</taxon>
        <taxon>Viridiplantae</taxon>
        <taxon>Streptophyta</taxon>
        <taxon>Embryophyta</taxon>
        <taxon>Tracheophyta</taxon>
        <taxon>Spermatophyta</taxon>
        <taxon>Magnoliopsida</taxon>
        <taxon>Liliopsida</taxon>
        <taxon>Poales</taxon>
        <taxon>Poaceae</taxon>
        <taxon>BOP clade</taxon>
        <taxon>Pooideae</taxon>
        <taxon>Triticodae</taxon>
        <taxon>Triticeae</taxon>
        <taxon>Triticinae</taxon>
        <taxon>Aegilops</taxon>
    </lineage>
</organism>
<dbReference type="Pfam" id="PF07732">
    <property type="entry name" value="Cu-oxidase_3"/>
    <property type="match status" value="1"/>
</dbReference>
<protein>
    <recommendedName>
        <fullName evidence="6">laccase</fullName>
        <ecNumber evidence="6">1.10.3.2</ecNumber>
    </recommendedName>
</protein>
<reference evidence="17" key="1">
    <citation type="submission" date="2015-06" db="UniProtKB">
        <authorList>
            <consortium name="EnsemblPlants"/>
        </authorList>
    </citation>
    <scope>IDENTIFICATION</scope>
</reference>
<dbReference type="CDD" id="cd13897">
    <property type="entry name" value="CuRO_3_LCC_plant"/>
    <property type="match status" value="1"/>
</dbReference>
<comment type="similarity">
    <text evidence="5">Belongs to the multicopper oxidase family.</text>
</comment>
<evidence type="ECO:0000256" key="6">
    <source>
        <dbReference type="ARBA" id="ARBA00012297"/>
    </source>
</evidence>
<feature type="domain" description="Plastocyanin-like" evidence="15">
    <location>
        <begin position="408"/>
        <end position="522"/>
    </location>
</feature>
<evidence type="ECO:0000259" key="16">
    <source>
        <dbReference type="Pfam" id="PF07732"/>
    </source>
</evidence>
<evidence type="ECO:0000256" key="9">
    <source>
        <dbReference type="ARBA" id="ARBA00022723"/>
    </source>
</evidence>
<dbReference type="InterPro" id="IPR034289">
    <property type="entry name" value="CuRO_3_LCC"/>
</dbReference>
<dbReference type="Gene3D" id="2.60.40.420">
    <property type="entry name" value="Cupredoxins - blue copper proteins"/>
    <property type="match status" value="3"/>
</dbReference>
<comment type="function">
    <text evidence="3">Lignin degradation and detoxification of lignin-derived products.</text>
</comment>